<dbReference type="EMBL" id="MVHJ01000011">
    <property type="protein sequence ID" value="ORA04283.1"/>
    <property type="molecule type" value="Genomic_DNA"/>
</dbReference>
<evidence type="ECO:0000256" key="8">
    <source>
        <dbReference type="ARBA" id="ARBA00022989"/>
    </source>
</evidence>
<dbReference type="AlphaFoldDB" id="A0A1W9YW49"/>
<dbReference type="InterPro" id="IPR036097">
    <property type="entry name" value="HisK_dim/P_sf"/>
</dbReference>
<proteinExistence type="predicted"/>
<dbReference type="Pfam" id="PF00512">
    <property type="entry name" value="HisKA"/>
    <property type="match status" value="1"/>
</dbReference>
<dbReference type="SUPFAM" id="SSF47384">
    <property type="entry name" value="Homodimeric domain of signal transducing histidine kinase"/>
    <property type="match status" value="1"/>
</dbReference>
<evidence type="ECO:0000256" key="10">
    <source>
        <dbReference type="ARBA" id="ARBA00023136"/>
    </source>
</evidence>
<evidence type="ECO:0000256" key="9">
    <source>
        <dbReference type="ARBA" id="ARBA00023012"/>
    </source>
</evidence>
<dbReference type="InterPro" id="IPR036890">
    <property type="entry name" value="HATPase_C_sf"/>
</dbReference>
<keyword evidence="4" id="KW-0597">Phosphoprotein</keyword>
<dbReference type="Proteomes" id="UP000192366">
    <property type="component" value="Unassembled WGS sequence"/>
</dbReference>
<dbReference type="Gene3D" id="3.30.565.10">
    <property type="entry name" value="Histidine kinase-like ATPase, C-terminal domain"/>
    <property type="match status" value="1"/>
</dbReference>
<gene>
    <name evidence="14" type="ORF">BST17_15535</name>
</gene>
<keyword evidence="9" id="KW-0902">Two-component regulatory system</keyword>
<evidence type="ECO:0000256" key="1">
    <source>
        <dbReference type="ARBA" id="ARBA00000085"/>
    </source>
</evidence>
<dbReference type="SUPFAM" id="SSF55874">
    <property type="entry name" value="ATPase domain of HSP90 chaperone/DNA topoisomerase II/histidine kinase"/>
    <property type="match status" value="1"/>
</dbReference>
<evidence type="ECO:0000313" key="14">
    <source>
        <dbReference type="EMBL" id="ORA04283.1"/>
    </source>
</evidence>
<dbReference type="PROSITE" id="PS50109">
    <property type="entry name" value="HIS_KIN"/>
    <property type="match status" value="1"/>
</dbReference>
<evidence type="ECO:0000256" key="11">
    <source>
        <dbReference type="SAM" id="MobiDB-lite"/>
    </source>
</evidence>
<dbReference type="STRING" id="564198.BST17_15535"/>
<organism evidence="14 15">
    <name type="scientific">Mycolicibacterium bacteremicum</name>
    <name type="common">Mycobacterium bacteremicum</name>
    <dbReference type="NCBI Taxonomy" id="564198"/>
    <lineage>
        <taxon>Bacteria</taxon>
        <taxon>Bacillati</taxon>
        <taxon>Actinomycetota</taxon>
        <taxon>Actinomycetes</taxon>
        <taxon>Mycobacteriales</taxon>
        <taxon>Mycobacteriaceae</taxon>
        <taxon>Mycolicibacterium</taxon>
    </lineage>
</organism>
<sequence length="473" mass="49521">MWRRVLLVLVAYSAIVVIGLALPLAITLGRERMQRFGENRLAAASYFADLAARENDSLNPELQQALGRYHDLYGEPVVVVGRDGSPRAGAGVDAIAGDTADAVSEALRNQRSRIPDIVTPWSPQQVLVAVPVGTGTQVDGAVVLTASTAAARADITRAWALIGAGAVALLALASAIAVALSRWTVRPLTELATRAASLRRRVRDRVPADPPDVDDEGLPDRHGGPHEVRRLAAAFDAMARDVDAAADAQRRLVADSAHALRNPLAALSMRLDTLGMALPESAAAAHQKATVEVDRLTGIVNDLLALATAESRPDTDDGTIGCDVGAVTAERIDFWATACADAGVTVRADTPRGVRVAMSERHLTQILDIVLSNTAKYAGTGAHAEVVVARAGHDVRLTVSDDGRGVPAHELPRVSTRFFRAANTVGHGTGLGLAIARALTERAGGAFEVTAAPAGGLRVQMRLPAADGEPHSS</sequence>
<dbReference type="GO" id="GO:0000155">
    <property type="term" value="F:phosphorelay sensor kinase activity"/>
    <property type="evidence" value="ECO:0007669"/>
    <property type="project" value="InterPro"/>
</dbReference>
<evidence type="ECO:0000256" key="3">
    <source>
        <dbReference type="ARBA" id="ARBA00012438"/>
    </source>
</evidence>
<feature type="domain" description="Histidine kinase" evidence="13">
    <location>
        <begin position="255"/>
        <end position="467"/>
    </location>
</feature>
<dbReference type="SMART" id="SM00388">
    <property type="entry name" value="HisKA"/>
    <property type="match status" value="1"/>
</dbReference>
<dbReference type="InterPro" id="IPR004358">
    <property type="entry name" value="Sig_transdc_His_kin-like_C"/>
</dbReference>
<dbReference type="SMART" id="SM00387">
    <property type="entry name" value="HATPase_c"/>
    <property type="match status" value="1"/>
</dbReference>
<dbReference type="OrthoDB" id="9786919at2"/>
<evidence type="ECO:0000256" key="7">
    <source>
        <dbReference type="ARBA" id="ARBA00022777"/>
    </source>
</evidence>
<dbReference type="InterPro" id="IPR005467">
    <property type="entry name" value="His_kinase_dom"/>
</dbReference>
<keyword evidence="15" id="KW-1185">Reference proteome</keyword>
<keyword evidence="5" id="KW-0808">Transferase</keyword>
<evidence type="ECO:0000256" key="4">
    <source>
        <dbReference type="ARBA" id="ARBA00022553"/>
    </source>
</evidence>
<evidence type="ECO:0000313" key="15">
    <source>
        <dbReference type="Proteomes" id="UP000192366"/>
    </source>
</evidence>
<dbReference type="InterPro" id="IPR003594">
    <property type="entry name" value="HATPase_dom"/>
</dbReference>
<evidence type="ECO:0000256" key="12">
    <source>
        <dbReference type="SAM" id="Phobius"/>
    </source>
</evidence>
<comment type="caution">
    <text evidence="14">The sequence shown here is derived from an EMBL/GenBank/DDBJ whole genome shotgun (WGS) entry which is preliminary data.</text>
</comment>
<dbReference type="GO" id="GO:0005886">
    <property type="term" value="C:plasma membrane"/>
    <property type="evidence" value="ECO:0007669"/>
    <property type="project" value="UniProtKB-SubCell"/>
</dbReference>
<evidence type="ECO:0000256" key="2">
    <source>
        <dbReference type="ARBA" id="ARBA00004236"/>
    </source>
</evidence>
<comment type="catalytic activity">
    <reaction evidence="1">
        <text>ATP + protein L-histidine = ADP + protein N-phospho-L-histidine.</text>
        <dbReference type="EC" id="2.7.13.3"/>
    </reaction>
</comment>
<feature type="region of interest" description="Disordered" evidence="11">
    <location>
        <begin position="203"/>
        <end position="225"/>
    </location>
</feature>
<dbReference type="Pfam" id="PF02518">
    <property type="entry name" value="HATPase_c"/>
    <property type="match status" value="1"/>
</dbReference>
<keyword evidence="10 12" id="KW-0472">Membrane</keyword>
<name>A0A1W9YW49_MYCBA</name>
<keyword evidence="6 12" id="KW-0812">Transmembrane</keyword>
<feature type="transmembrane region" description="Helical" evidence="12">
    <location>
        <begin position="158"/>
        <end position="180"/>
    </location>
</feature>
<dbReference type="EC" id="2.7.13.3" evidence="3"/>
<comment type="subcellular location">
    <subcellularLocation>
        <location evidence="2">Cell membrane</location>
    </subcellularLocation>
</comment>
<feature type="transmembrane region" description="Helical" evidence="12">
    <location>
        <begin position="6"/>
        <end position="26"/>
    </location>
</feature>
<dbReference type="PRINTS" id="PR00344">
    <property type="entry name" value="BCTRLSENSOR"/>
</dbReference>
<keyword evidence="7 14" id="KW-0418">Kinase</keyword>
<accession>A0A1W9YW49</accession>
<dbReference type="Gene3D" id="1.10.287.130">
    <property type="match status" value="1"/>
</dbReference>
<dbReference type="PANTHER" id="PTHR45436">
    <property type="entry name" value="SENSOR HISTIDINE KINASE YKOH"/>
    <property type="match status" value="1"/>
</dbReference>
<keyword evidence="8 12" id="KW-1133">Transmembrane helix</keyword>
<dbReference type="CDD" id="cd00082">
    <property type="entry name" value="HisKA"/>
    <property type="match status" value="1"/>
</dbReference>
<dbReference type="RefSeq" id="WP_083059552.1">
    <property type="nucleotide sequence ID" value="NZ_JACKVM010000005.1"/>
</dbReference>
<dbReference type="InterPro" id="IPR050428">
    <property type="entry name" value="TCS_sensor_his_kinase"/>
</dbReference>
<evidence type="ECO:0000259" key="13">
    <source>
        <dbReference type="PROSITE" id="PS50109"/>
    </source>
</evidence>
<dbReference type="PANTHER" id="PTHR45436:SF5">
    <property type="entry name" value="SENSOR HISTIDINE KINASE TRCS"/>
    <property type="match status" value="1"/>
</dbReference>
<protein>
    <recommendedName>
        <fullName evidence="3">histidine kinase</fullName>
        <ecNumber evidence="3">2.7.13.3</ecNumber>
    </recommendedName>
</protein>
<evidence type="ECO:0000256" key="6">
    <source>
        <dbReference type="ARBA" id="ARBA00022692"/>
    </source>
</evidence>
<dbReference type="Gene3D" id="6.10.340.10">
    <property type="match status" value="1"/>
</dbReference>
<reference evidence="14 15" key="1">
    <citation type="submission" date="2017-02" db="EMBL/GenBank/DDBJ databases">
        <title>The new phylogeny of genus Mycobacterium.</title>
        <authorList>
            <person name="Tortoli E."/>
            <person name="Trovato A."/>
            <person name="Cirillo D.M."/>
        </authorList>
    </citation>
    <scope>NUCLEOTIDE SEQUENCE [LARGE SCALE GENOMIC DNA]</scope>
    <source>
        <strain evidence="14 15">DSM 45578</strain>
    </source>
</reference>
<evidence type="ECO:0000256" key="5">
    <source>
        <dbReference type="ARBA" id="ARBA00022679"/>
    </source>
</evidence>
<dbReference type="InterPro" id="IPR003661">
    <property type="entry name" value="HisK_dim/P_dom"/>
</dbReference>